<evidence type="ECO:0000313" key="2">
    <source>
        <dbReference type="Proteomes" id="UP000308600"/>
    </source>
</evidence>
<evidence type="ECO:0000313" key="1">
    <source>
        <dbReference type="EMBL" id="TFK73368.1"/>
    </source>
</evidence>
<sequence length="551" mass="59130">MSTSSKPSFFTSSRTPKGSLSARGHIDKLDAGLHSIKGAQEIVGLISSRHSVTKLVLGHNDLGDDGCVVLFKFLRSPAGRKYRIAEISLNSNGIGNRGLLAVASYLKDNTILKELFLQNNDFTADPETILEFTQSLNSSTVELLSLTLNRQLSDDFTSIFLPTLDSPHLTSLHLSALNLSPLSLPYITEYLSDTQRCRLRTLKCNGNVLGFRAVRSIINTISNHNWRILALELHSNHLADNHPHGQNGHGGAGGPTGGTTSDGTDDDDDDVDRVMDPNAWKLLDSEMYRVLNRNATSNKDTAQQALRLLKYARIVLLQPSKSEGGTGGQGPLQHPYRPRSSSAGMLSGTIFSITSTSSTAPAPAPPLPTATQPPPTPTTPIIPPGTFPFLSLPIEIQLYILSLQTPILTPTQRNRIYHYASSLATLPPLLPRLSTLHGNGGNGGHGHGKSPSLSNPFGYTSPYNYNNYSCVPNPTTNLDFLSSHAHSTAAGGMWKLTGGTSLLGGMSCHSGVGGGKCMGPSGSLVCYKEKERKRFLGLVGCDAFDPRLPGF</sequence>
<dbReference type="EMBL" id="ML208276">
    <property type="protein sequence ID" value="TFK73368.1"/>
    <property type="molecule type" value="Genomic_DNA"/>
</dbReference>
<reference evidence="1 2" key="1">
    <citation type="journal article" date="2019" name="Nat. Ecol. Evol.">
        <title>Megaphylogeny resolves global patterns of mushroom evolution.</title>
        <authorList>
            <person name="Varga T."/>
            <person name="Krizsan K."/>
            <person name="Foldi C."/>
            <person name="Dima B."/>
            <person name="Sanchez-Garcia M."/>
            <person name="Sanchez-Ramirez S."/>
            <person name="Szollosi G.J."/>
            <person name="Szarkandi J.G."/>
            <person name="Papp V."/>
            <person name="Albert L."/>
            <person name="Andreopoulos W."/>
            <person name="Angelini C."/>
            <person name="Antonin V."/>
            <person name="Barry K.W."/>
            <person name="Bougher N.L."/>
            <person name="Buchanan P."/>
            <person name="Buyck B."/>
            <person name="Bense V."/>
            <person name="Catcheside P."/>
            <person name="Chovatia M."/>
            <person name="Cooper J."/>
            <person name="Damon W."/>
            <person name="Desjardin D."/>
            <person name="Finy P."/>
            <person name="Geml J."/>
            <person name="Haridas S."/>
            <person name="Hughes K."/>
            <person name="Justo A."/>
            <person name="Karasinski D."/>
            <person name="Kautmanova I."/>
            <person name="Kiss B."/>
            <person name="Kocsube S."/>
            <person name="Kotiranta H."/>
            <person name="LaButti K.M."/>
            <person name="Lechner B.E."/>
            <person name="Liimatainen K."/>
            <person name="Lipzen A."/>
            <person name="Lukacs Z."/>
            <person name="Mihaltcheva S."/>
            <person name="Morgado L.N."/>
            <person name="Niskanen T."/>
            <person name="Noordeloos M.E."/>
            <person name="Ohm R.A."/>
            <person name="Ortiz-Santana B."/>
            <person name="Ovrebo C."/>
            <person name="Racz N."/>
            <person name="Riley R."/>
            <person name="Savchenko A."/>
            <person name="Shiryaev A."/>
            <person name="Soop K."/>
            <person name="Spirin V."/>
            <person name="Szebenyi C."/>
            <person name="Tomsovsky M."/>
            <person name="Tulloss R.E."/>
            <person name="Uehling J."/>
            <person name="Grigoriev I.V."/>
            <person name="Vagvolgyi C."/>
            <person name="Papp T."/>
            <person name="Martin F.M."/>
            <person name="Miettinen O."/>
            <person name="Hibbett D.S."/>
            <person name="Nagy L.G."/>
        </authorList>
    </citation>
    <scope>NUCLEOTIDE SEQUENCE [LARGE SCALE GENOMIC DNA]</scope>
    <source>
        <strain evidence="1 2">NL-1719</strain>
    </source>
</reference>
<dbReference type="Proteomes" id="UP000308600">
    <property type="component" value="Unassembled WGS sequence"/>
</dbReference>
<proteinExistence type="predicted"/>
<protein>
    <submittedName>
        <fullName evidence="1">Uncharacterized protein</fullName>
    </submittedName>
</protein>
<gene>
    <name evidence="1" type="ORF">BDN72DRAFT_791004</name>
</gene>
<organism evidence="1 2">
    <name type="scientific">Pluteus cervinus</name>
    <dbReference type="NCBI Taxonomy" id="181527"/>
    <lineage>
        <taxon>Eukaryota</taxon>
        <taxon>Fungi</taxon>
        <taxon>Dikarya</taxon>
        <taxon>Basidiomycota</taxon>
        <taxon>Agaricomycotina</taxon>
        <taxon>Agaricomycetes</taxon>
        <taxon>Agaricomycetidae</taxon>
        <taxon>Agaricales</taxon>
        <taxon>Pluteineae</taxon>
        <taxon>Pluteaceae</taxon>
        <taxon>Pluteus</taxon>
    </lineage>
</organism>
<name>A0ACD3B5P6_9AGAR</name>
<accession>A0ACD3B5P6</accession>
<keyword evidence="2" id="KW-1185">Reference proteome</keyword>